<dbReference type="Gene3D" id="3.30.70.270">
    <property type="match status" value="1"/>
</dbReference>
<dbReference type="Gene3D" id="3.30.450.20">
    <property type="entry name" value="PAS domain"/>
    <property type="match status" value="1"/>
</dbReference>
<dbReference type="GO" id="GO:0006355">
    <property type="term" value="P:regulation of DNA-templated transcription"/>
    <property type="evidence" value="ECO:0007669"/>
    <property type="project" value="InterPro"/>
</dbReference>
<feature type="domain" description="PAC" evidence="2">
    <location>
        <begin position="215"/>
        <end position="267"/>
    </location>
</feature>
<dbReference type="AlphaFoldDB" id="A0A7W7VH24"/>
<dbReference type="InterPro" id="IPR001633">
    <property type="entry name" value="EAL_dom"/>
</dbReference>
<name>A0A7W7VH24_9PSEU</name>
<dbReference type="SUPFAM" id="SSF55785">
    <property type="entry name" value="PYP-like sensor domain (PAS domain)"/>
    <property type="match status" value="1"/>
</dbReference>
<dbReference type="NCBIfam" id="TIGR00254">
    <property type="entry name" value="GGDEF"/>
    <property type="match status" value="1"/>
</dbReference>
<dbReference type="InterPro" id="IPR000014">
    <property type="entry name" value="PAS"/>
</dbReference>
<dbReference type="InterPro" id="IPR029787">
    <property type="entry name" value="Nucleotide_cyclase"/>
</dbReference>
<proteinExistence type="predicted"/>
<dbReference type="InterPro" id="IPR000160">
    <property type="entry name" value="GGDEF_dom"/>
</dbReference>
<keyword evidence="6" id="KW-1185">Reference proteome</keyword>
<protein>
    <submittedName>
        <fullName evidence="5">Diguanylate cyclase (GGDEF)-like protein/PAS domain S-box-containing protein</fullName>
    </submittedName>
</protein>
<dbReference type="Gene3D" id="3.20.20.450">
    <property type="entry name" value="EAL domain"/>
    <property type="match status" value="1"/>
</dbReference>
<dbReference type="Pfam" id="PF00563">
    <property type="entry name" value="EAL"/>
    <property type="match status" value="1"/>
</dbReference>
<comment type="caution">
    <text evidence="5">The sequence shown here is derived from an EMBL/GenBank/DDBJ whole genome shotgun (WGS) entry which is preliminary data.</text>
</comment>
<dbReference type="Pfam" id="PF00990">
    <property type="entry name" value="GGDEF"/>
    <property type="match status" value="1"/>
</dbReference>
<evidence type="ECO:0000313" key="5">
    <source>
        <dbReference type="EMBL" id="MBB4909976.1"/>
    </source>
</evidence>
<dbReference type="Pfam" id="PF00989">
    <property type="entry name" value="PAS"/>
    <property type="match status" value="1"/>
</dbReference>
<feature type="domain" description="EAL" evidence="3">
    <location>
        <begin position="441"/>
        <end position="686"/>
    </location>
</feature>
<dbReference type="PROSITE" id="PS50112">
    <property type="entry name" value="PAS"/>
    <property type="match status" value="1"/>
</dbReference>
<dbReference type="PROSITE" id="PS50883">
    <property type="entry name" value="EAL"/>
    <property type="match status" value="1"/>
</dbReference>
<feature type="domain" description="PAS" evidence="1">
    <location>
        <begin position="141"/>
        <end position="211"/>
    </location>
</feature>
<dbReference type="InterPro" id="IPR043128">
    <property type="entry name" value="Rev_trsase/Diguanyl_cyclase"/>
</dbReference>
<reference evidence="5 6" key="1">
    <citation type="submission" date="2020-08" db="EMBL/GenBank/DDBJ databases">
        <title>Genomic Encyclopedia of Type Strains, Phase III (KMG-III): the genomes of soil and plant-associated and newly described type strains.</title>
        <authorList>
            <person name="Whitman W."/>
        </authorList>
    </citation>
    <scope>NUCLEOTIDE SEQUENCE [LARGE SCALE GENOMIC DNA]</scope>
    <source>
        <strain evidence="5 6">CECT 8960</strain>
    </source>
</reference>
<feature type="domain" description="GGDEF" evidence="4">
    <location>
        <begin position="298"/>
        <end position="432"/>
    </location>
</feature>
<organism evidence="5 6">
    <name type="scientific">Actinophytocola algeriensis</name>
    <dbReference type="NCBI Taxonomy" id="1768010"/>
    <lineage>
        <taxon>Bacteria</taxon>
        <taxon>Bacillati</taxon>
        <taxon>Actinomycetota</taxon>
        <taxon>Actinomycetes</taxon>
        <taxon>Pseudonocardiales</taxon>
        <taxon>Pseudonocardiaceae</taxon>
    </lineage>
</organism>
<dbReference type="CDD" id="cd01949">
    <property type="entry name" value="GGDEF"/>
    <property type="match status" value="1"/>
</dbReference>
<dbReference type="InterPro" id="IPR035919">
    <property type="entry name" value="EAL_sf"/>
</dbReference>
<dbReference type="InterPro" id="IPR000700">
    <property type="entry name" value="PAS-assoc_C"/>
</dbReference>
<accession>A0A7W7VH24</accession>
<dbReference type="CDD" id="cd00130">
    <property type="entry name" value="PAS"/>
    <property type="match status" value="1"/>
</dbReference>
<sequence length="686" mass="74469">MDRSELAREWAGALAQVIYVAHARDHVEGELATALDALVDAARAEPYDERPVLDVANHLVALGLAGSECLDVTINVLGEQMPKLSGVSDLFGLPGRLVVVFGSLAKGIAEGMRHKLFSEQEGLTLALIRARENAENALRDSEARFEEVFSTASVGMAITDLDLGVIRTNRALTDILEHRRGKFPAGRLDEIFHPDDADYLKLRYQVLLEENSLPFRERRRLVKSDGEDALVFLSASVLRSPSGAPTYYVTTVEDVSDRHFLENRLQFQATHDALTGLANRQRFVGKLEEALSGQHTADEFTVLHLDLDGFHAVNDGLGRDVGDRLLQTVAMRLADVFAEENATVARFDGDEFGVLVEHKATTPTCAAMATRINEELAEPIFVGEHGVAATATIAVLHQPSPGTTPQELLRATDITLRRLKQTGRRQWGLVDEQQNKADRERFNLAGSMPGAWENGEISLEYQPVVAVASGKVAAVRALLRWDHAEGALDHERCLQVLAETGFSLPIGRWMLGRACADLKDMPGRPVLYVELTREFAGDPDLVSTVQAVLADAGLAPDQLQVGIPVQALCMLDGLAEDNLHVLVDIGVSVVLYEFGTTTGDLACLEDLPVRAVKMASRVVSRVADEGSLFTRAVRDLVPLVRGSGAAVIVGDVDGADQFEWWRAVGADQVLGAHVGQPGLPVDLPLG</sequence>
<dbReference type="InterPro" id="IPR052155">
    <property type="entry name" value="Biofilm_reg_signaling"/>
</dbReference>
<dbReference type="PROSITE" id="PS50887">
    <property type="entry name" value="GGDEF"/>
    <property type="match status" value="1"/>
</dbReference>
<dbReference type="CDD" id="cd01948">
    <property type="entry name" value="EAL"/>
    <property type="match status" value="1"/>
</dbReference>
<dbReference type="SMART" id="SM00052">
    <property type="entry name" value="EAL"/>
    <property type="match status" value="1"/>
</dbReference>
<dbReference type="InterPro" id="IPR035965">
    <property type="entry name" value="PAS-like_dom_sf"/>
</dbReference>
<dbReference type="SUPFAM" id="SSF141868">
    <property type="entry name" value="EAL domain-like"/>
    <property type="match status" value="1"/>
</dbReference>
<evidence type="ECO:0000259" key="3">
    <source>
        <dbReference type="PROSITE" id="PS50883"/>
    </source>
</evidence>
<dbReference type="Proteomes" id="UP000520767">
    <property type="component" value="Unassembled WGS sequence"/>
</dbReference>
<dbReference type="PROSITE" id="PS50113">
    <property type="entry name" value="PAC"/>
    <property type="match status" value="1"/>
</dbReference>
<evidence type="ECO:0000313" key="6">
    <source>
        <dbReference type="Proteomes" id="UP000520767"/>
    </source>
</evidence>
<evidence type="ECO:0000259" key="1">
    <source>
        <dbReference type="PROSITE" id="PS50112"/>
    </source>
</evidence>
<dbReference type="PANTHER" id="PTHR44757">
    <property type="entry name" value="DIGUANYLATE CYCLASE DGCP"/>
    <property type="match status" value="1"/>
</dbReference>
<dbReference type="SUPFAM" id="SSF55073">
    <property type="entry name" value="Nucleotide cyclase"/>
    <property type="match status" value="1"/>
</dbReference>
<gene>
    <name evidence="5" type="ORF">FHR82_006234</name>
</gene>
<dbReference type="NCBIfam" id="TIGR00229">
    <property type="entry name" value="sensory_box"/>
    <property type="match status" value="1"/>
</dbReference>
<dbReference type="EMBL" id="JACHJQ010000006">
    <property type="protein sequence ID" value="MBB4909976.1"/>
    <property type="molecule type" value="Genomic_DNA"/>
</dbReference>
<dbReference type="SMART" id="SM00091">
    <property type="entry name" value="PAS"/>
    <property type="match status" value="1"/>
</dbReference>
<dbReference type="SMART" id="SM00267">
    <property type="entry name" value="GGDEF"/>
    <property type="match status" value="1"/>
</dbReference>
<dbReference type="InterPro" id="IPR013767">
    <property type="entry name" value="PAS_fold"/>
</dbReference>
<dbReference type="RefSeq" id="WP_184814015.1">
    <property type="nucleotide sequence ID" value="NZ_JACHJQ010000006.1"/>
</dbReference>
<evidence type="ECO:0000259" key="4">
    <source>
        <dbReference type="PROSITE" id="PS50887"/>
    </source>
</evidence>
<dbReference type="PANTHER" id="PTHR44757:SF2">
    <property type="entry name" value="BIOFILM ARCHITECTURE MAINTENANCE PROTEIN MBAA"/>
    <property type="match status" value="1"/>
</dbReference>
<evidence type="ECO:0000259" key="2">
    <source>
        <dbReference type="PROSITE" id="PS50113"/>
    </source>
</evidence>